<dbReference type="EMBL" id="DUZY01000003">
    <property type="protein sequence ID" value="DAD31787.1"/>
    <property type="molecule type" value="Genomic_DNA"/>
</dbReference>
<keyword evidence="2" id="KW-1185">Reference proteome</keyword>
<accession>A0A822YH00</accession>
<protein>
    <submittedName>
        <fullName evidence="1">Uncharacterized protein</fullName>
    </submittedName>
</protein>
<evidence type="ECO:0000313" key="1">
    <source>
        <dbReference type="EMBL" id="DAD31787.1"/>
    </source>
</evidence>
<reference evidence="1 2" key="1">
    <citation type="journal article" date="2020" name="Mol. Biol. Evol.">
        <title>Distinct Expression and Methylation Patterns for Genes with Different Fates following a Single Whole-Genome Duplication in Flowering Plants.</title>
        <authorList>
            <person name="Shi T."/>
            <person name="Rahmani R.S."/>
            <person name="Gugger P.F."/>
            <person name="Wang M."/>
            <person name="Li H."/>
            <person name="Zhang Y."/>
            <person name="Li Z."/>
            <person name="Wang Q."/>
            <person name="Van de Peer Y."/>
            <person name="Marchal K."/>
            <person name="Chen J."/>
        </authorList>
    </citation>
    <scope>NUCLEOTIDE SEQUENCE [LARGE SCALE GENOMIC DNA]</scope>
    <source>
        <tissue evidence="1">Leaf</tissue>
    </source>
</reference>
<dbReference type="Proteomes" id="UP000607653">
    <property type="component" value="Unassembled WGS sequence"/>
</dbReference>
<evidence type="ECO:0000313" key="2">
    <source>
        <dbReference type="Proteomes" id="UP000607653"/>
    </source>
</evidence>
<name>A0A822YH00_NELNU</name>
<dbReference type="AlphaFoldDB" id="A0A822YH00"/>
<gene>
    <name evidence="1" type="ORF">HUJ06_010638</name>
</gene>
<organism evidence="1 2">
    <name type="scientific">Nelumbo nucifera</name>
    <name type="common">Sacred lotus</name>
    <dbReference type="NCBI Taxonomy" id="4432"/>
    <lineage>
        <taxon>Eukaryota</taxon>
        <taxon>Viridiplantae</taxon>
        <taxon>Streptophyta</taxon>
        <taxon>Embryophyta</taxon>
        <taxon>Tracheophyta</taxon>
        <taxon>Spermatophyta</taxon>
        <taxon>Magnoliopsida</taxon>
        <taxon>Proteales</taxon>
        <taxon>Nelumbonaceae</taxon>
        <taxon>Nelumbo</taxon>
    </lineage>
</organism>
<comment type="caution">
    <text evidence="1">The sequence shown here is derived from an EMBL/GenBank/DDBJ whole genome shotgun (WGS) entry which is preliminary data.</text>
</comment>
<proteinExistence type="predicted"/>
<sequence>MEKRKKTLFFSCLTTYVYIILSL</sequence>